<dbReference type="PANTHER" id="PTHR12302">
    <property type="entry name" value="EBNA2 BINDING PROTEIN P100"/>
    <property type="match status" value="1"/>
</dbReference>
<dbReference type="SUPFAM" id="SSF50199">
    <property type="entry name" value="Staphylococcal nuclease"/>
    <property type="match status" value="1"/>
</dbReference>
<dbReference type="InterPro" id="IPR016071">
    <property type="entry name" value="Staphylococal_nuclease_OB-fold"/>
</dbReference>
<sequence length="200" mass="22578">MRPQTFLKHYLSSKLRNPGRLSARSVGGIALAVLALWGVERWGGDLIPNAWKLGLSGKDCRVEKISDGDTMNLRCGTQLVKVRLYCIDAPEMAQKPWGTRSREHLQSITTPTVKLLKIDQDQYGRTVGEVYTTDAEPRLLNLEQVAAGQAAVYEQFCDNPRYPSAEREARAAKRGIWSRRGEHQKPWDYRRRTRGIAGSP</sequence>
<dbReference type="RefSeq" id="WP_213380070.1">
    <property type="nucleotide sequence ID" value="NZ_AP024563.1"/>
</dbReference>
<keyword evidence="1" id="KW-0540">Nuclease</keyword>
<dbReference type="Proteomes" id="UP000680679">
    <property type="component" value="Chromosome"/>
</dbReference>
<protein>
    <recommendedName>
        <fullName evidence="4">TNase-like domain-containing protein</fullName>
    </recommendedName>
</protein>
<evidence type="ECO:0000256" key="2">
    <source>
        <dbReference type="ARBA" id="ARBA00022759"/>
    </source>
</evidence>
<name>A0ABN6GD20_9GAMM</name>
<evidence type="ECO:0000313" key="5">
    <source>
        <dbReference type="EMBL" id="BCU05776.1"/>
    </source>
</evidence>
<dbReference type="Pfam" id="PF00565">
    <property type="entry name" value="SNase"/>
    <property type="match status" value="1"/>
</dbReference>
<evidence type="ECO:0000259" key="4">
    <source>
        <dbReference type="PROSITE" id="PS50830"/>
    </source>
</evidence>
<dbReference type="Gene3D" id="2.40.50.90">
    <property type="match status" value="1"/>
</dbReference>
<reference evidence="5 6" key="1">
    <citation type="submission" date="2021-04" db="EMBL/GenBank/DDBJ databases">
        <title>Complete genome sequencing of Allochromatium tepidum strain NZ.</title>
        <authorList>
            <person name="Tsukatani Y."/>
            <person name="Mori H."/>
        </authorList>
    </citation>
    <scope>NUCLEOTIDE SEQUENCE [LARGE SCALE GENOMIC DNA]</scope>
    <source>
        <strain evidence="5 6">NZ</strain>
    </source>
</reference>
<evidence type="ECO:0000256" key="1">
    <source>
        <dbReference type="ARBA" id="ARBA00022722"/>
    </source>
</evidence>
<evidence type="ECO:0000256" key="3">
    <source>
        <dbReference type="ARBA" id="ARBA00022801"/>
    </source>
</evidence>
<organism evidence="5 6">
    <name type="scientific">Allochromatium tepidum</name>
    <dbReference type="NCBI Taxonomy" id="553982"/>
    <lineage>
        <taxon>Bacteria</taxon>
        <taxon>Pseudomonadati</taxon>
        <taxon>Pseudomonadota</taxon>
        <taxon>Gammaproteobacteria</taxon>
        <taxon>Chromatiales</taxon>
        <taxon>Chromatiaceae</taxon>
        <taxon>Allochromatium</taxon>
    </lineage>
</organism>
<keyword evidence="3" id="KW-0378">Hydrolase</keyword>
<dbReference type="PANTHER" id="PTHR12302:SF3">
    <property type="entry name" value="SERINE_THREONINE-PROTEIN KINASE 31"/>
    <property type="match status" value="1"/>
</dbReference>
<dbReference type="InterPro" id="IPR002071">
    <property type="entry name" value="Thermonucl_AS"/>
</dbReference>
<dbReference type="PROSITE" id="PS01123">
    <property type="entry name" value="TNASE_1"/>
    <property type="match status" value="1"/>
</dbReference>
<proteinExistence type="predicted"/>
<feature type="domain" description="TNase-like" evidence="4">
    <location>
        <begin position="56"/>
        <end position="179"/>
    </location>
</feature>
<accession>A0ABN6GD20</accession>
<keyword evidence="2" id="KW-0255">Endonuclease</keyword>
<dbReference type="EMBL" id="AP024563">
    <property type="protein sequence ID" value="BCU05776.1"/>
    <property type="molecule type" value="Genomic_DNA"/>
</dbReference>
<dbReference type="InterPro" id="IPR035437">
    <property type="entry name" value="SNase_OB-fold_sf"/>
</dbReference>
<dbReference type="SMART" id="SM00318">
    <property type="entry name" value="SNc"/>
    <property type="match status" value="1"/>
</dbReference>
<keyword evidence="6" id="KW-1185">Reference proteome</keyword>
<gene>
    <name evidence="5" type="ORF">Atep_04530</name>
</gene>
<evidence type="ECO:0000313" key="6">
    <source>
        <dbReference type="Proteomes" id="UP000680679"/>
    </source>
</evidence>
<dbReference type="PROSITE" id="PS50830">
    <property type="entry name" value="TNASE_3"/>
    <property type="match status" value="1"/>
</dbReference>